<dbReference type="InterPro" id="IPR023716">
    <property type="entry name" value="Prolyl-tRNA_ligase_IIa_type2"/>
</dbReference>
<dbReference type="PROSITE" id="PS50862">
    <property type="entry name" value="AA_TRNA_LIGASE_II"/>
    <property type="match status" value="1"/>
</dbReference>
<keyword evidence="13" id="KW-1185">Reference proteome</keyword>
<protein>
    <recommendedName>
        <fullName evidence="10">Proline--tRNA ligase</fullName>
        <ecNumber evidence="10">6.1.1.15</ecNumber>
    </recommendedName>
    <alternativeName>
        <fullName evidence="10">Prolyl-tRNA synthetase</fullName>
        <shortName evidence="10">ProRS</shortName>
    </alternativeName>
</protein>
<dbReference type="InterPro" id="IPR050062">
    <property type="entry name" value="Pro-tRNA_synthetase"/>
</dbReference>
<dbReference type="STRING" id="1867952.MTBPR1_10257"/>
<dbReference type="InterPro" id="IPR004500">
    <property type="entry name" value="Pro-tRNA-synth_IIa_bac-type"/>
</dbReference>
<dbReference type="GO" id="GO:0005524">
    <property type="term" value="F:ATP binding"/>
    <property type="evidence" value="ECO:0007669"/>
    <property type="project" value="UniProtKB-UniRule"/>
</dbReference>
<dbReference type="GO" id="GO:0004827">
    <property type="term" value="F:proline-tRNA ligase activity"/>
    <property type="evidence" value="ECO:0007669"/>
    <property type="project" value="UniProtKB-UniRule"/>
</dbReference>
<dbReference type="HAMAP" id="MF_01570">
    <property type="entry name" value="Pro_tRNA_synth_type2"/>
    <property type="match status" value="1"/>
</dbReference>
<comment type="subunit">
    <text evidence="2 10">Homodimer.</text>
</comment>
<dbReference type="PANTHER" id="PTHR42753">
    <property type="entry name" value="MITOCHONDRIAL RIBOSOME PROTEIN L39/PROLYL-TRNA LIGASE FAMILY MEMBER"/>
    <property type="match status" value="1"/>
</dbReference>
<keyword evidence="5 10" id="KW-0547">Nucleotide-binding</keyword>
<dbReference type="SUPFAM" id="SSF55681">
    <property type="entry name" value="Class II aaRS and biotin synthetases"/>
    <property type="match status" value="1"/>
</dbReference>
<dbReference type="EC" id="6.1.1.15" evidence="10"/>
<dbReference type="FunFam" id="3.30.930.10:FF:000042">
    <property type="entry name" value="probable proline--tRNA ligase, mitochondrial"/>
    <property type="match status" value="1"/>
</dbReference>
<keyword evidence="8 10" id="KW-0030">Aminoacyl-tRNA synthetase</keyword>
<keyword evidence="4 10" id="KW-0436">Ligase</keyword>
<feature type="domain" description="Aminoacyl-transfer RNA synthetases class-II family profile" evidence="11">
    <location>
        <begin position="38"/>
        <end position="338"/>
    </location>
</feature>
<organism evidence="12 13">
    <name type="scientific">Candidatus Terasakiella magnetica</name>
    <dbReference type="NCBI Taxonomy" id="1867952"/>
    <lineage>
        <taxon>Bacteria</taxon>
        <taxon>Pseudomonadati</taxon>
        <taxon>Pseudomonadota</taxon>
        <taxon>Alphaproteobacteria</taxon>
        <taxon>Rhodospirillales</taxon>
        <taxon>Terasakiellaceae</taxon>
        <taxon>Terasakiella</taxon>
    </lineage>
</organism>
<dbReference type="GO" id="GO:0006433">
    <property type="term" value="P:prolyl-tRNA aminoacylation"/>
    <property type="evidence" value="ECO:0007669"/>
    <property type="project" value="UniProtKB-UniRule"/>
</dbReference>
<dbReference type="Gene3D" id="3.30.930.10">
    <property type="entry name" value="Bira Bifunctional Protein, Domain 2"/>
    <property type="match status" value="1"/>
</dbReference>
<sequence length="437" mass="49228">MRLSQYFLPTLKENPSEAQIVSHRLMLRAGMIRQSSAGIYNWLPLGLRVLRKIEQIVREEQDLAGCQEVLMPTIQPSELWQKSGRYDDYGKEMLRITDRHGRDMLYGPTNEEAITDVVKMECQSYKDMPKMLYHIQWKFRDEVRPRFGIMRGREFLMKDSYSFDIDYESSKAAYNKMFVAYLRTFNRLGVKAIPMRADTGPIGGDLSHEFLVLADTGESGVFVHKDVLDFDIPGDDVDYNEDLQPIVDKWTSLYAATDEKHEEGVEAELGDDLLAARGIEVGHIFHFGTKYSKPMGATVTDQNGTEIDLQMGSYGIGVSRLIGAIIEASHDDDGIIWPESVAPFTVGIINLKTGDETCDETCDRLYKELNAAGVETLIDDTAERAGGKFKNMDLIGIPWHVVIGPRGLKNGVAEVKNRKSGEKQEIAITDLVAHFSK</sequence>
<comment type="subcellular location">
    <subcellularLocation>
        <location evidence="1 10">Cytoplasm</location>
    </subcellularLocation>
</comment>
<name>A0A1C3RCK9_9PROT</name>
<evidence type="ECO:0000256" key="6">
    <source>
        <dbReference type="ARBA" id="ARBA00022840"/>
    </source>
</evidence>
<dbReference type="EMBL" id="FLYE01000001">
    <property type="protein sequence ID" value="SCA55010.1"/>
    <property type="molecule type" value="Genomic_DNA"/>
</dbReference>
<dbReference type="Pfam" id="PF03129">
    <property type="entry name" value="HGTP_anticodon"/>
    <property type="match status" value="1"/>
</dbReference>
<dbReference type="RefSeq" id="WP_069185733.1">
    <property type="nucleotide sequence ID" value="NZ_FLYE01000001.1"/>
</dbReference>
<dbReference type="CDD" id="cd00861">
    <property type="entry name" value="ProRS_anticodon_short"/>
    <property type="match status" value="1"/>
</dbReference>
<keyword evidence="6 10" id="KW-0067">ATP-binding</keyword>
<accession>A0A1C3RCK9</accession>
<dbReference type="InterPro" id="IPR045864">
    <property type="entry name" value="aa-tRNA-synth_II/BPL/LPL"/>
</dbReference>
<evidence type="ECO:0000256" key="2">
    <source>
        <dbReference type="ARBA" id="ARBA00011738"/>
    </source>
</evidence>
<dbReference type="InterPro" id="IPR044140">
    <property type="entry name" value="ProRS_anticodon_short"/>
</dbReference>
<dbReference type="PANTHER" id="PTHR42753:SF2">
    <property type="entry name" value="PROLINE--TRNA LIGASE"/>
    <property type="match status" value="1"/>
</dbReference>
<evidence type="ECO:0000256" key="8">
    <source>
        <dbReference type="ARBA" id="ARBA00023146"/>
    </source>
</evidence>
<evidence type="ECO:0000256" key="3">
    <source>
        <dbReference type="ARBA" id="ARBA00022490"/>
    </source>
</evidence>
<keyword evidence="7 10" id="KW-0648">Protein biosynthesis</keyword>
<gene>
    <name evidence="10 12" type="primary">proS</name>
    <name evidence="12" type="ORF">MTBPR1_10257</name>
</gene>
<dbReference type="OrthoDB" id="9809052at2"/>
<keyword evidence="3 10" id="KW-0963">Cytoplasm</keyword>
<evidence type="ECO:0000313" key="12">
    <source>
        <dbReference type="EMBL" id="SCA55010.1"/>
    </source>
</evidence>
<evidence type="ECO:0000256" key="9">
    <source>
        <dbReference type="ARBA" id="ARBA00047671"/>
    </source>
</evidence>
<dbReference type="AlphaFoldDB" id="A0A1C3RCK9"/>
<dbReference type="NCBIfam" id="NF008979">
    <property type="entry name" value="PRK12325.1"/>
    <property type="match status" value="1"/>
</dbReference>
<evidence type="ECO:0000256" key="7">
    <source>
        <dbReference type="ARBA" id="ARBA00022917"/>
    </source>
</evidence>
<dbReference type="Pfam" id="PF00587">
    <property type="entry name" value="tRNA-synt_2b"/>
    <property type="match status" value="1"/>
</dbReference>
<dbReference type="InterPro" id="IPR006195">
    <property type="entry name" value="aa-tRNA-synth_II"/>
</dbReference>
<evidence type="ECO:0000259" key="11">
    <source>
        <dbReference type="PROSITE" id="PS50862"/>
    </source>
</evidence>
<comment type="function">
    <text evidence="10">Catalyzes the attachment of proline to tRNA(Pro) in a two-step reaction: proline is first activated by ATP to form Pro-AMP and then transferred to the acceptor end of tRNA(Pro).</text>
</comment>
<comment type="similarity">
    <text evidence="10">Belongs to the class-II aminoacyl-tRNA synthetase family. ProS type 2 subfamily.</text>
</comment>
<evidence type="ECO:0000256" key="5">
    <source>
        <dbReference type="ARBA" id="ARBA00022741"/>
    </source>
</evidence>
<dbReference type="FunFam" id="3.40.50.800:FF:000032">
    <property type="entry name" value="Proline--tRNA ligase"/>
    <property type="match status" value="1"/>
</dbReference>
<dbReference type="InterPro" id="IPR033730">
    <property type="entry name" value="ProRS_core_prok"/>
</dbReference>
<dbReference type="Proteomes" id="UP000231658">
    <property type="component" value="Unassembled WGS sequence"/>
</dbReference>
<dbReference type="InterPro" id="IPR002316">
    <property type="entry name" value="Pro-tRNA-ligase_IIa"/>
</dbReference>
<dbReference type="InterPro" id="IPR004154">
    <property type="entry name" value="Anticodon-bd"/>
</dbReference>
<evidence type="ECO:0000256" key="1">
    <source>
        <dbReference type="ARBA" id="ARBA00004496"/>
    </source>
</evidence>
<dbReference type="GO" id="GO:0005829">
    <property type="term" value="C:cytosol"/>
    <property type="evidence" value="ECO:0007669"/>
    <property type="project" value="TreeGrafter"/>
</dbReference>
<dbReference type="SUPFAM" id="SSF52954">
    <property type="entry name" value="Class II aaRS ABD-related"/>
    <property type="match status" value="1"/>
</dbReference>
<evidence type="ECO:0000256" key="4">
    <source>
        <dbReference type="ARBA" id="ARBA00022598"/>
    </source>
</evidence>
<evidence type="ECO:0000313" key="13">
    <source>
        <dbReference type="Proteomes" id="UP000231658"/>
    </source>
</evidence>
<proteinExistence type="inferred from homology"/>
<reference evidence="12 13" key="1">
    <citation type="submission" date="2016-07" db="EMBL/GenBank/DDBJ databases">
        <authorList>
            <person name="Lefevre C.T."/>
        </authorList>
    </citation>
    <scope>NUCLEOTIDE SEQUENCE [LARGE SCALE GENOMIC DNA]</scope>
    <source>
        <strain evidence="12">PR1</strain>
    </source>
</reference>
<dbReference type="PRINTS" id="PR01046">
    <property type="entry name" value="TRNASYNTHPRO"/>
</dbReference>
<dbReference type="CDD" id="cd00779">
    <property type="entry name" value="ProRS_core_prok"/>
    <property type="match status" value="1"/>
</dbReference>
<evidence type="ECO:0000256" key="10">
    <source>
        <dbReference type="HAMAP-Rule" id="MF_01570"/>
    </source>
</evidence>
<comment type="catalytic activity">
    <reaction evidence="9 10">
        <text>tRNA(Pro) + L-proline + ATP = L-prolyl-tRNA(Pro) + AMP + diphosphate</text>
        <dbReference type="Rhea" id="RHEA:14305"/>
        <dbReference type="Rhea" id="RHEA-COMP:9700"/>
        <dbReference type="Rhea" id="RHEA-COMP:9702"/>
        <dbReference type="ChEBI" id="CHEBI:30616"/>
        <dbReference type="ChEBI" id="CHEBI:33019"/>
        <dbReference type="ChEBI" id="CHEBI:60039"/>
        <dbReference type="ChEBI" id="CHEBI:78442"/>
        <dbReference type="ChEBI" id="CHEBI:78532"/>
        <dbReference type="ChEBI" id="CHEBI:456215"/>
        <dbReference type="EC" id="6.1.1.15"/>
    </reaction>
</comment>
<dbReference type="Gene3D" id="3.40.50.800">
    <property type="entry name" value="Anticodon-binding domain"/>
    <property type="match status" value="1"/>
</dbReference>
<dbReference type="InterPro" id="IPR036621">
    <property type="entry name" value="Anticodon-bd_dom_sf"/>
</dbReference>
<dbReference type="InterPro" id="IPR002314">
    <property type="entry name" value="aa-tRNA-synt_IIb"/>
</dbReference>
<dbReference type="NCBIfam" id="TIGR00409">
    <property type="entry name" value="proS_fam_II"/>
    <property type="match status" value="1"/>
</dbReference>